<protein>
    <submittedName>
        <fullName evidence="6">MBL fold metallo-hydrolase</fullName>
    </submittedName>
</protein>
<dbReference type="PANTHER" id="PTHR42978:SF6">
    <property type="entry name" value="QUORUM-QUENCHING LACTONASE YTNP-RELATED"/>
    <property type="match status" value="1"/>
</dbReference>
<dbReference type="RefSeq" id="WP_313762002.1">
    <property type="nucleotide sequence ID" value="NZ_BAAAVH010000077.1"/>
</dbReference>
<dbReference type="Pfam" id="PF00753">
    <property type="entry name" value="Lactamase_B"/>
    <property type="match status" value="1"/>
</dbReference>
<keyword evidence="2" id="KW-0479">Metal-binding</keyword>
<evidence type="ECO:0000256" key="1">
    <source>
        <dbReference type="ARBA" id="ARBA00007749"/>
    </source>
</evidence>
<dbReference type="SMART" id="SM00849">
    <property type="entry name" value="Lactamase_B"/>
    <property type="match status" value="1"/>
</dbReference>
<dbReference type="SUPFAM" id="SSF56281">
    <property type="entry name" value="Metallo-hydrolase/oxidoreductase"/>
    <property type="match status" value="1"/>
</dbReference>
<evidence type="ECO:0000256" key="4">
    <source>
        <dbReference type="ARBA" id="ARBA00022833"/>
    </source>
</evidence>
<name>A0ABW1ETW1_9ACTN</name>
<evidence type="ECO:0000256" key="3">
    <source>
        <dbReference type="ARBA" id="ARBA00022801"/>
    </source>
</evidence>
<reference evidence="7" key="1">
    <citation type="journal article" date="2019" name="Int. J. Syst. Evol. Microbiol.">
        <title>The Global Catalogue of Microorganisms (GCM) 10K type strain sequencing project: providing services to taxonomists for standard genome sequencing and annotation.</title>
        <authorList>
            <consortium name="The Broad Institute Genomics Platform"/>
            <consortium name="The Broad Institute Genome Sequencing Center for Infectious Disease"/>
            <person name="Wu L."/>
            <person name="Ma J."/>
        </authorList>
    </citation>
    <scope>NUCLEOTIDE SEQUENCE [LARGE SCALE GENOMIC DNA]</scope>
    <source>
        <strain evidence="7">CGMCC 4.1469</strain>
    </source>
</reference>
<keyword evidence="4" id="KW-0862">Zinc</keyword>
<evidence type="ECO:0000256" key="2">
    <source>
        <dbReference type="ARBA" id="ARBA00022723"/>
    </source>
</evidence>
<dbReference type="InterPro" id="IPR051013">
    <property type="entry name" value="MBL_superfamily_lactonases"/>
</dbReference>
<feature type="domain" description="Metallo-beta-lactamase" evidence="5">
    <location>
        <begin position="58"/>
        <end position="270"/>
    </location>
</feature>
<proteinExistence type="inferred from homology"/>
<keyword evidence="7" id="KW-1185">Reference proteome</keyword>
<evidence type="ECO:0000313" key="7">
    <source>
        <dbReference type="Proteomes" id="UP001596067"/>
    </source>
</evidence>
<dbReference type="InterPro" id="IPR001279">
    <property type="entry name" value="Metallo-B-lactamas"/>
</dbReference>
<dbReference type="InterPro" id="IPR036866">
    <property type="entry name" value="RibonucZ/Hydroxyglut_hydro"/>
</dbReference>
<dbReference type="Gene3D" id="3.60.15.10">
    <property type="entry name" value="Ribonuclease Z/Hydroxyacylglutathione hydrolase-like"/>
    <property type="match status" value="1"/>
</dbReference>
<comment type="similarity">
    <text evidence="1">Belongs to the metallo-beta-lactamase superfamily.</text>
</comment>
<evidence type="ECO:0000313" key="6">
    <source>
        <dbReference type="EMBL" id="MFC5885236.1"/>
    </source>
</evidence>
<evidence type="ECO:0000259" key="5">
    <source>
        <dbReference type="SMART" id="SM00849"/>
    </source>
</evidence>
<organism evidence="6 7">
    <name type="scientific">Kitasatospora aburaviensis</name>
    <dbReference type="NCBI Taxonomy" id="67265"/>
    <lineage>
        <taxon>Bacteria</taxon>
        <taxon>Bacillati</taxon>
        <taxon>Actinomycetota</taxon>
        <taxon>Actinomycetes</taxon>
        <taxon>Kitasatosporales</taxon>
        <taxon>Streptomycetaceae</taxon>
        <taxon>Kitasatospora</taxon>
    </lineage>
</organism>
<dbReference type="CDD" id="cd16277">
    <property type="entry name" value="metallo-hydrolase-like_MBL-fold"/>
    <property type="match status" value="1"/>
</dbReference>
<gene>
    <name evidence="6" type="ORF">ACFP0N_09655</name>
</gene>
<dbReference type="EMBL" id="JBHSOD010000008">
    <property type="protein sequence ID" value="MFC5885236.1"/>
    <property type="molecule type" value="Genomic_DNA"/>
</dbReference>
<accession>A0ABW1ETW1</accession>
<sequence>MERIVLGDAEITRVREWDGPFAPAQAIVPGLAAEVWQENEEWLAPDHWDPATDSHVGALQTWVVRHGGRTVLVDTGVGRDRDRPGNALFHRRPSDLLGRLAAAGVQPEDVDVVVNTHLHVDHIGWNTMDQEGTWVPAFPNAVYLMPAADHVWLAAEAERDRTGARALMYADSVLPIEQAGKAVLWEGEYRIDDALTLEEAPGHTPGSSVLRLASHGERAVFVGDMMHSPVQILHPGSNSCFCEDPERAAASRLRVLQRAADKRELVVPAHFGGTGAAEVRRNGVGFAVTRWAG</sequence>
<dbReference type="Proteomes" id="UP001596067">
    <property type="component" value="Unassembled WGS sequence"/>
</dbReference>
<comment type="caution">
    <text evidence="6">The sequence shown here is derived from an EMBL/GenBank/DDBJ whole genome shotgun (WGS) entry which is preliminary data.</text>
</comment>
<keyword evidence="3" id="KW-0378">Hydrolase</keyword>
<dbReference type="PANTHER" id="PTHR42978">
    <property type="entry name" value="QUORUM-QUENCHING LACTONASE YTNP-RELATED-RELATED"/>
    <property type="match status" value="1"/>
</dbReference>